<dbReference type="InterPro" id="IPR007516">
    <property type="entry name" value="Co_F420_Hydgase/DH_bsu_N"/>
</dbReference>
<name>A0ABM7YDI8_9EURY</name>
<dbReference type="Pfam" id="PF04432">
    <property type="entry name" value="FrhB_FdhB_C"/>
    <property type="match status" value="1"/>
</dbReference>
<evidence type="ECO:0000313" key="5">
    <source>
        <dbReference type="Proteomes" id="UP000831817"/>
    </source>
</evidence>
<accession>A0ABM7YDI8</accession>
<dbReference type="PANTHER" id="PTHR31332">
    <property type="entry name" value="7-HYDROXYMETHYL CHLOROPHYLL A REDUCTASE, CHLOROPLASTIC"/>
    <property type="match status" value="1"/>
</dbReference>
<dbReference type="SUPFAM" id="SSF54862">
    <property type="entry name" value="4Fe-4S ferredoxins"/>
    <property type="match status" value="1"/>
</dbReference>
<keyword evidence="5" id="KW-1185">Reference proteome</keyword>
<protein>
    <submittedName>
        <fullName evidence="4">Hydrogenase</fullName>
    </submittedName>
</protein>
<organism evidence="4 5">
    <name type="scientific">Methanothermobacter tenebrarum</name>
    <dbReference type="NCBI Taxonomy" id="680118"/>
    <lineage>
        <taxon>Archaea</taxon>
        <taxon>Methanobacteriati</taxon>
        <taxon>Methanobacteriota</taxon>
        <taxon>Methanomada group</taxon>
        <taxon>Methanobacteria</taxon>
        <taxon>Methanobacteriales</taxon>
        <taxon>Methanobacteriaceae</taxon>
        <taxon>Methanothermobacter</taxon>
    </lineage>
</organism>
<evidence type="ECO:0000259" key="3">
    <source>
        <dbReference type="PROSITE" id="PS51379"/>
    </source>
</evidence>
<dbReference type="PROSITE" id="PS00198">
    <property type="entry name" value="4FE4S_FER_1"/>
    <property type="match status" value="1"/>
</dbReference>
<dbReference type="Proteomes" id="UP000831817">
    <property type="component" value="Chromosome"/>
</dbReference>
<dbReference type="Pfam" id="PF04422">
    <property type="entry name" value="FrhB_FdhB_N"/>
    <property type="match status" value="1"/>
</dbReference>
<dbReference type="InterPro" id="IPR007525">
    <property type="entry name" value="FrhB_FdhB_C"/>
</dbReference>
<dbReference type="PANTHER" id="PTHR31332:SF0">
    <property type="entry name" value="7-HYDROXYMETHYL CHLOROPHYLL A REDUCTASE, CHLOROPLASTIC"/>
    <property type="match status" value="1"/>
</dbReference>
<dbReference type="InterPro" id="IPR045220">
    <property type="entry name" value="FRHB/FDHB/HCAR-like"/>
</dbReference>
<keyword evidence="1" id="KW-0408">Iron</keyword>
<dbReference type="EMBL" id="AP025698">
    <property type="protein sequence ID" value="BDH79474.1"/>
    <property type="molecule type" value="Genomic_DNA"/>
</dbReference>
<keyword evidence="2" id="KW-0411">Iron-sulfur</keyword>
<evidence type="ECO:0000313" key="4">
    <source>
        <dbReference type="EMBL" id="BDH79474.1"/>
    </source>
</evidence>
<feature type="domain" description="4Fe-4S ferredoxin-type" evidence="3">
    <location>
        <begin position="207"/>
        <end position="236"/>
    </location>
</feature>
<dbReference type="InterPro" id="IPR017900">
    <property type="entry name" value="4Fe4S_Fe_S_CS"/>
</dbReference>
<dbReference type="RefSeq" id="WP_248563828.1">
    <property type="nucleotide sequence ID" value="NZ_AP025698.1"/>
</dbReference>
<evidence type="ECO:0000256" key="2">
    <source>
        <dbReference type="ARBA" id="ARBA00023014"/>
    </source>
</evidence>
<gene>
    <name evidence="4" type="ORF">MTTB_08530</name>
</gene>
<sequence>MDPKIGMVGTPCQITAATLMKDYESFIKEFPVTLKIGLFCMENFSYKYLKRFLEEKGISLKEIIQCRIEGGSAKFHLNSGETISIPLKELKETMRKSCQICMDYTSEQADISIGSVGSPQGWSTIIIRTKKGLKLIKAAEEKKYIKTKPISDKGFELLQRLAAGKKEKNLKEIKKREKVARPVMYWRVMPETEYLEEVTDYQFRDLRGDVIDIGACVLCGACLLSCPEEIIKIEDRKPEIKGECPPACNACYIACPRTYVPDNIISHETAKEPLGDYIKIVSAKAPMFKGQDGGVVTALLSYALSEGIVDKVLVVDKDTKNPWKPTPKLTKHIEDVIKAAGTKYSACPIFKAMGGS</sequence>
<dbReference type="Gene3D" id="3.30.70.20">
    <property type="match status" value="1"/>
</dbReference>
<dbReference type="PROSITE" id="PS51379">
    <property type="entry name" value="4FE4S_FER_2"/>
    <property type="match status" value="1"/>
</dbReference>
<keyword evidence="2" id="KW-0479">Metal-binding</keyword>
<reference evidence="4 5" key="1">
    <citation type="submission" date="2022-04" db="EMBL/GenBank/DDBJ databases">
        <title>Complete genome of Methanothermobacter tenebrarum strain RMAS.</title>
        <authorList>
            <person name="Nakamura K."/>
            <person name="Oshima K."/>
            <person name="Hattori M."/>
            <person name="Kamagata Y."/>
            <person name="Takamizawa K."/>
        </authorList>
    </citation>
    <scope>NUCLEOTIDE SEQUENCE [LARGE SCALE GENOMIC DNA]</scope>
    <source>
        <strain evidence="4 5">RMAS</strain>
    </source>
</reference>
<evidence type="ECO:0000256" key="1">
    <source>
        <dbReference type="ARBA" id="ARBA00023004"/>
    </source>
</evidence>
<dbReference type="GeneID" id="71965372"/>
<proteinExistence type="predicted"/>
<dbReference type="InterPro" id="IPR017896">
    <property type="entry name" value="4Fe4S_Fe-S-bd"/>
</dbReference>